<dbReference type="Gene3D" id="3.60.40.10">
    <property type="entry name" value="PPM-type phosphatase domain"/>
    <property type="match status" value="1"/>
</dbReference>
<name>A0A318EAW5_9GAMM</name>
<dbReference type="AlphaFoldDB" id="A0A318EAW5"/>
<protein>
    <submittedName>
        <fullName evidence="2">Protein phosphatase</fullName>
    </submittedName>
</protein>
<sequence>MFRFLRPSGRRQLNITIAGATHQGKQRDHNEDAFVVIPASLSAAVADGMGGLARGEVASRMVVDVLAEALQQGQGTAEALQDAHRRIRETSMTGTDRMGSTAVVLTIEGARAMLHWVGDSRAYLWRDGALKQVTKDHSFVEELIDAGAISAHEAESHPNRNVLTRAVGIRDTMEIKVDAVKVDLQAGDCVLLCTDGLHGYLPQPAIVDCLKRGGSAKEIVERLIERTLSDSEAGDNVTAVCAIVEG</sequence>
<dbReference type="GO" id="GO:0004722">
    <property type="term" value="F:protein serine/threonine phosphatase activity"/>
    <property type="evidence" value="ECO:0007669"/>
    <property type="project" value="InterPro"/>
</dbReference>
<feature type="domain" description="PPM-type phosphatase" evidence="1">
    <location>
        <begin position="16"/>
        <end position="244"/>
    </location>
</feature>
<dbReference type="OrthoDB" id="9801841at2"/>
<evidence type="ECO:0000313" key="2">
    <source>
        <dbReference type="EMBL" id="PXV69621.1"/>
    </source>
</evidence>
<dbReference type="InterPro" id="IPR015655">
    <property type="entry name" value="PP2C"/>
</dbReference>
<dbReference type="Pfam" id="PF13672">
    <property type="entry name" value="PP2C_2"/>
    <property type="match status" value="1"/>
</dbReference>
<evidence type="ECO:0000313" key="3">
    <source>
        <dbReference type="Proteomes" id="UP000248330"/>
    </source>
</evidence>
<dbReference type="EMBL" id="QICN01000003">
    <property type="protein sequence ID" value="PXV69621.1"/>
    <property type="molecule type" value="Genomic_DNA"/>
</dbReference>
<dbReference type="CDD" id="cd00143">
    <property type="entry name" value="PP2Cc"/>
    <property type="match status" value="1"/>
</dbReference>
<dbReference type="Proteomes" id="UP000248330">
    <property type="component" value="Unassembled WGS sequence"/>
</dbReference>
<evidence type="ECO:0000259" key="1">
    <source>
        <dbReference type="PROSITE" id="PS51746"/>
    </source>
</evidence>
<dbReference type="SMART" id="SM00332">
    <property type="entry name" value="PP2Cc"/>
    <property type="match status" value="1"/>
</dbReference>
<reference evidence="2 3" key="1">
    <citation type="submission" date="2018-04" db="EMBL/GenBank/DDBJ databases">
        <title>Genomic Encyclopedia of Type Strains, Phase IV (KMG-IV): sequencing the most valuable type-strain genomes for metagenomic binning, comparative biology and taxonomic classification.</title>
        <authorList>
            <person name="Goeker M."/>
        </authorList>
    </citation>
    <scope>NUCLEOTIDE SEQUENCE [LARGE SCALE GENOMIC DNA]</scope>
    <source>
        <strain evidence="2 3">DSM 104150</strain>
    </source>
</reference>
<dbReference type="PANTHER" id="PTHR47992">
    <property type="entry name" value="PROTEIN PHOSPHATASE"/>
    <property type="match status" value="1"/>
</dbReference>
<dbReference type="InterPro" id="IPR036457">
    <property type="entry name" value="PPM-type-like_dom_sf"/>
</dbReference>
<dbReference type="RefSeq" id="WP_110264544.1">
    <property type="nucleotide sequence ID" value="NZ_CAKZQT010000021.1"/>
</dbReference>
<dbReference type="PROSITE" id="PS51746">
    <property type="entry name" value="PPM_2"/>
    <property type="match status" value="1"/>
</dbReference>
<proteinExistence type="predicted"/>
<dbReference type="SUPFAM" id="SSF81606">
    <property type="entry name" value="PP2C-like"/>
    <property type="match status" value="1"/>
</dbReference>
<organism evidence="2 3">
    <name type="scientific">Sinimarinibacterium flocculans</name>
    <dbReference type="NCBI Taxonomy" id="985250"/>
    <lineage>
        <taxon>Bacteria</taxon>
        <taxon>Pseudomonadati</taxon>
        <taxon>Pseudomonadota</taxon>
        <taxon>Gammaproteobacteria</taxon>
        <taxon>Nevskiales</taxon>
        <taxon>Nevskiaceae</taxon>
        <taxon>Sinimarinibacterium</taxon>
    </lineage>
</organism>
<dbReference type="InterPro" id="IPR001932">
    <property type="entry name" value="PPM-type_phosphatase-like_dom"/>
</dbReference>
<keyword evidence="3" id="KW-1185">Reference proteome</keyword>
<comment type="caution">
    <text evidence="2">The sequence shown here is derived from an EMBL/GenBank/DDBJ whole genome shotgun (WGS) entry which is preliminary data.</text>
</comment>
<dbReference type="SMART" id="SM00331">
    <property type="entry name" value="PP2C_SIG"/>
    <property type="match status" value="1"/>
</dbReference>
<accession>A0A318EAW5</accession>
<gene>
    <name evidence="2" type="ORF">C8D93_103195</name>
</gene>